<dbReference type="Proteomes" id="UP000515203">
    <property type="component" value="Unplaced"/>
</dbReference>
<keyword evidence="11" id="KW-1185">Reference proteome</keyword>
<dbReference type="InParanoid" id="A0A6P3VCI9"/>
<proteinExistence type="inferred from homology"/>
<evidence type="ECO:0000256" key="7">
    <source>
        <dbReference type="ARBA" id="ARBA00023274"/>
    </source>
</evidence>
<evidence type="ECO:0000256" key="10">
    <source>
        <dbReference type="RuleBase" id="RU368100"/>
    </source>
</evidence>
<evidence type="ECO:0000256" key="8">
    <source>
        <dbReference type="ARBA" id="ARBA00045462"/>
    </source>
</evidence>
<dbReference type="OrthoDB" id="19209at2759"/>
<dbReference type="GO" id="GO:0030942">
    <property type="term" value="F:endoplasmic reticulum signal peptide binding"/>
    <property type="evidence" value="ECO:0007669"/>
    <property type="project" value="UniProtKB-UniRule"/>
</dbReference>
<dbReference type="InterPro" id="IPR009018">
    <property type="entry name" value="Signal_recog_particle_SRP9/14"/>
</dbReference>
<dbReference type="Pfam" id="PF02290">
    <property type="entry name" value="SRP14"/>
    <property type="match status" value="1"/>
</dbReference>
<dbReference type="Gene3D" id="3.30.720.10">
    <property type="entry name" value="Signal recognition particle alu RNA binding heterodimer, srp9/1"/>
    <property type="match status" value="1"/>
</dbReference>
<evidence type="ECO:0000256" key="5">
    <source>
        <dbReference type="ARBA" id="ARBA00022884"/>
    </source>
</evidence>
<comment type="function">
    <text evidence="8 10">Component of the signal recognition particle (SRP) complex, a ribonucleoprotein complex that mediates the cotranslational targeting of secretory and membrane proteins to the endoplasmic reticulum (ER). SRP9 together with SRP14 and the Alu portion of the SRP RNA, constitutes the elongation arrest domain of SRP. The complex of SRP9 and SRP14 is required for SRP RNA binding.</text>
</comment>
<evidence type="ECO:0000256" key="4">
    <source>
        <dbReference type="ARBA" id="ARBA00022490"/>
    </source>
</evidence>
<reference evidence="12" key="1">
    <citation type="submission" date="2025-08" db="UniProtKB">
        <authorList>
            <consortium name="RefSeq"/>
        </authorList>
    </citation>
    <scope>IDENTIFICATION</scope>
</reference>
<dbReference type="FunFam" id="3.30.720.10:FF:000003">
    <property type="entry name" value="Signal recognition particle 14"/>
    <property type="match status" value="1"/>
</dbReference>
<dbReference type="SUPFAM" id="SSF54762">
    <property type="entry name" value="Signal recognition particle alu RNA binding heterodimer, SRP9/14"/>
    <property type="match status" value="1"/>
</dbReference>
<comment type="similarity">
    <text evidence="2 10">Belongs to the SRP14 family.</text>
</comment>
<keyword evidence="6 10" id="KW-0733">Signal recognition particle</keyword>
<dbReference type="GO" id="GO:0005786">
    <property type="term" value="C:signal recognition particle, endoplasmic reticulum targeting"/>
    <property type="evidence" value="ECO:0007669"/>
    <property type="project" value="UniProtKB-UniRule"/>
</dbReference>
<evidence type="ECO:0000256" key="9">
    <source>
        <dbReference type="ARBA" id="ARBA00046890"/>
    </source>
</evidence>
<keyword evidence="5 10" id="KW-0694">RNA-binding</keyword>
<dbReference type="GO" id="GO:0008312">
    <property type="term" value="F:7S RNA binding"/>
    <property type="evidence" value="ECO:0007669"/>
    <property type="project" value="UniProtKB-UniRule"/>
</dbReference>
<evidence type="ECO:0000313" key="12">
    <source>
        <dbReference type="RefSeq" id="XP_012371426.1"/>
    </source>
</evidence>
<comment type="subunit">
    <text evidence="9 10">Heterodimer with SRP9; binds RNA as heterodimer. Component of a signal recognition particle (SRP) complex that consists of a 7SL RNA molecule of 300 nucleotides and six protein subunits: SRP72, SRP68, SRP54, SRP19, SRP14 and SRP9.</text>
</comment>
<dbReference type="GO" id="GO:0006614">
    <property type="term" value="P:SRP-dependent cotranslational protein targeting to membrane"/>
    <property type="evidence" value="ECO:0007669"/>
    <property type="project" value="UniProtKB-UniRule"/>
</dbReference>
<keyword evidence="4 10" id="KW-0963">Cytoplasm</keyword>
<dbReference type="RefSeq" id="XP_012371426.1">
    <property type="nucleotide sequence ID" value="XM_012515972.1"/>
</dbReference>
<dbReference type="InterPro" id="IPR003210">
    <property type="entry name" value="Signal_recog_particle_SRP14"/>
</dbReference>
<evidence type="ECO:0000256" key="1">
    <source>
        <dbReference type="ARBA" id="ARBA00004496"/>
    </source>
</evidence>
<accession>A0A6P3VCI9</accession>
<gene>
    <name evidence="12" type="primary">LOC101577198</name>
</gene>
<keyword evidence="7 10" id="KW-0687">Ribonucleoprotein</keyword>
<evidence type="ECO:0000313" key="11">
    <source>
        <dbReference type="Proteomes" id="UP000515203"/>
    </source>
</evidence>
<name>A0A6P3VCI9_OCTDE</name>
<protein>
    <recommendedName>
        <fullName evidence="3 10">Signal recognition particle 14 kDa protein</fullName>
        <shortName evidence="10">SRP14</shortName>
    </recommendedName>
</protein>
<dbReference type="GeneID" id="101577198"/>
<dbReference type="AlphaFoldDB" id="A0A6P3VCI9"/>
<evidence type="ECO:0000256" key="6">
    <source>
        <dbReference type="ARBA" id="ARBA00023135"/>
    </source>
</evidence>
<comment type="subcellular location">
    <subcellularLocation>
        <location evidence="1 10">Cytoplasm</location>
    </subcellularLocation>
</comment>
<evidence type="ECO:0000256" key="2">
    <source>
        <dbReference type="ARBA" id="ARBA00010349"/>
    </source>
</evidence>
<dbReference type="PANTHER" id="PTHR12013">
    <property type="entry name" value="SIGNAL RECOGNITION PARTICLE 14 KD PROTEIN"/>
    <property type="match status" value="1"/>
</dbReference>
<sequence>MLLESEQLLTELTRLFQKCRTSGSVFLSLKKYDGHTRSIPKKGSVEGVQPEGSKCLLRATDGEKKISTVGSSTEVSKFQMAYFNLLRANMDRLKKRDKKNKNKRAKHHSERLWVLCSYQSTNGLLFFLLATELDFWLPCGNYFPMK</sequence>
<evidence type="ECO:0000256" key="3">
    <source>
        <dbReference type="ARBA" id="ARBA00017926"/>
    </source>
</evidence>
<organism evidence="11 12">
    <name type="scientific">Octodon degus</name>
    <name type="common">Degu</name>
    <name type="synonym">Sciurus degus</name>
    <dbReference type="NCBI Taxonomy" id="10160"/>
    <lineage>
        <taxon>Eukaryota</taxon>
        <taxon>Metazoa</taxon>
        <taxon>Chordata</taxon>
        <taxon>Craniata</taxon>
        <taxon>Vertebrata</taxon>
        <taxon>Euteleostomi</taxon>
        <taxon>Mammalia</taxon>
        <taxon>Eutheria</taxon>
        <taxon>Euarchontoglires</taxon>
        <taxon>Glires</taxon>
        <taxon>Rodentia</taxon>
        <taxon>Hystricomorpha</taxon>
        <taxon>Octodontidae</taxon>
        <taxon>Octodon</taxon>
    </lineage>
</organism>